<organism evidence="1 2">
    <name type="scientific">Phlebia brevispora</name>
    <dbReference type="NCBI Taxonomy" id="194682"/>
    <lineage>
        <taxon>Eukaryota</taxon>
        <taxon>Fungi</taxon>
        <taxon>Dikarya</taxon>
        <taxon>Basidiomycota</taxon>
        <taxon>Agaricomycotina</taxon>
        <taxon>Agaricomycetes</taxon>
        <taxon>Polyporales</taxon>
        <taxon>Meruliaceae</taxon>
        <taxon>Phlebia</taxon>
    </lineage>
</organism>
<comment type="caution">
    <text evidence="1">The sequence shown here is derived from an EMBL/GenBank/DDBJ whole genome shotgun (WGS) entry which is preliminary data.</text>
</comment>
<dbReference type="Proteomes" id="UP001148662">
    <property type="component" value="Unassembled WGS sequence"/>
</dbReference>
<reference evidence="1" key="1">
    <citation type="submission" date="2022-07" db="EMBL/GenBank/DDBJ databases">
        <title>Genome Sequence of Phlebia brevispora.</title>
        <authorList>
            <person name="Buettner E."/>
        </authorList>
    </citation>
    <scope>NUCLEOTIDE SEQUENCE</scope>
    <source>
        <strain evidence="1">MPL23</strain>
    </source>
</reference>
<accession>A0ACC1T5B5</accession>
<gene>
    <name evidence="1" type="ORF">NM688_g3529</name>
</gene>
<dbReference type="EMBL" id="JANHOG010000521">
    <property type="protein sequence ID" value="KAJ3553589.1"/>
    <property type="molecule type" value="Genomic_DNA"/>
</dbReference>
<keyword evidence="2" id="KW-1185">Reference proteome</keyword>
<protein>
    <submittedName>
        <fullName evidence="1">Uncharacterized protein</fullName>
    </submittedName>
</protein>
<sequence length="334" mass="38159">MAQVDREPQKKRARVNSEPEAVKDEKYWFASGDVVLIASRHVAFRVHGDILGPKSKVLCDLLDRHRRSSRMQEKLDDCPVVHVSDDSEDFRIFLGLVYDSFNFSQGDKLPNWSVVRVMVVLGDKYDVPEFRAEGVRRLSLEISQDASKWNEAGGFTFKTSELMSIASVTRSLNLPDVHAGVLYMCSEWLETIVLQGASEVGVDAWHLEDLPRCIHGHESMTRTWFDLHKKLFDISSLNMRCSSARHCAEAVRVMQFLSTDHAIQFVHMAFSILGEAAWEDLWPKAKDNGMCLSCQRFYQARLARMKQEFRNTLVERFTLPVVEYSEGSQHGAGR</sequence>
<evidence type="ECO:0000313" key="2">
    <source>
        <dbReference type="Proteomes" id="UP001148662"/>
    </source>
</evidence>
<proteinExistence type="predicted"/>
<name>A0ACC1T5B5_9APHY</name>
<evidence type="ECO:0000313" key="1">
    <source>
        <dbReference type="EMBL" id="KAJ3553589.1"/>
    </source>
</evidence>